<proteinExistence type="inferred from homology"/>
<comment type="caution">
    <text evidence="2">The sequence shown here is derived from an EMBL/GenBank/DDBJ whole genome shotgun (WGS) entry which is preliminary data.</text>
</comment>
<dbReference type="Pfam" id="PF01875">
    <property type="entry name" value="Memo"/>
    <property type="match status" value="1"/>
</dbReference>
<dbReference type="Proteomes" id="UP001217485">
    <property type="component" value="Unassembled WGS sequence"/>
</dbReference>
<sequence>MVIGRTASPKRLRRKGWGSRAELQGATLVPRGAAAKRQSAIVTRALTRGTSAVRSGASCRCDRGGVGAVPCSGCCDAARWAASAHALFSRWMPVLRPKLRALEIVVIQDERHGRALMLRDTEGIAPAPVVVPGASAAVLARFDGRRSIDEIARDAARSTGQPVDAAHVSQLADELERAWMLDSPRFHARRRSVVQSFDAAPIRMAAHAGGAYHGDRRKLADFIERKCLQVARPQGGATRAVASQSAPTRMVGLCAPHMDLWRAATGYGHAYAALEQALAGPGLENVDTFVLLGTSHAAMRRPYAVCEKTFATPLGPLEPDREMIAELAAASRFDVREDQYLHKNEHSIEFQAVFVRHLLGGRAASIVPILCGLSECQARRRDPAQDDGAESFLRALGDALAKRPGRVLVIAGADLAHVGPRFGDPAPLDERQRTALRDRDLASIERATSIDAPGFFVDVARDLASRRVCGLGPIYTLLRALPPSSRGEMLHYEQCVDPEEGSIVSHTSLGFYG</sequence>
<dbReference type="RefSeq" id="WP_272099642.1">
    <property type="nucleotide sequence ID" value="NZ_JAQNDK010000003.1"/>
</dbReference>
<dbReference type="EMBL" id="JAQNDK010000003">
    <property type="protein sequence ID" value="MDC0682079.1"/>
    <property type="molecule type" value="Genomic_DNA"/>
</dbReference>
<name>A0ABT5C8I8_9BACT</name>
<dbReference type="PANTHER" id="PTHR11060:SF0">
    <property type="entry name" value="PROTEIN MEMO1"/>
    <property type="match status" value="1"/>
</dbReference>
<dbReference type="PANTHER" id="PTHR11060">
    <property type="entry name" value="PROTEIN MEMO1"/>
    <property type="match status" value="1"/>
</dbReference>
<protein>
    <submittedName>
        <fullName evidence="2">AmmeMemoRadiSam system protein B</fullName>
    </submittedName>
</protein>
<reference evidence="2 3" key="1">
    <citation type="submission" date="2023-01" db="EMBL/GenBank/DDBJ databases">
        <title>Minimal conservation of predation-associated metabolite biosynthetic gene clusters underscores biosynthetic potential of Myxococcota including descriptions for ten novel species: Archangium lansinium sp. nov., Myxococcus landrumus sp. nov., Nannocystis bai.</title>
        <authorList>
            <person name="Ahearne A."/>
            <person name="Stevens C."/>
            <person name="Dowd S."/>
        </authorList>
    </citation>
    <scope>NUCLEOTIDE SEQUENCE [LARGE SCALE GENOMIC DNA]</scope>
    <source>
        <strain evidence="2 3">WIWO2</strain>
    </source>
</reference>
<evidence type="ECO:0000256" key="1">
    <source>
        <dbReference type="ARBA" id="ARBA00006315"/>
    </source>
</evidence>
<dbReference type="Gene3D" id="3.40.830.10">
    <property type="entry name" value="LigB-like"/>
    <property type="match status" value="1"/>
</dbReference>
<dbReference type="InterPro" id="IPR002737">
    <property type="entry name" value="MEMO1_fam"/>
</dbReference>
<accession>A0ABT5C8I8</accession>
<organism evidence="2 3">
    <name type="scientific">Sorangium atrum</name>
    <dbReference type="NCBI Taxonomy" id="2995308"/>
    <lineage>
        <taxon>Bacteria</taxon>
        <taxon>Pseudomonadati</taxon>
        <taxon>Myxococcota</taxon>
        <taxon>Polyangia</taxon>
        <taxon>Polyangiales</taxon>
        <taxon>Polyangiaceae</taxon>
        <taxon>Sorangium</taxon>
    </lineage>
</organism>
<evidence type="ECO:0000313" key="3">
    <source>
        <dbReference type="Proteomes" id="UP001217485"/>
    </source>
</evidence>
<comment type="similarity">
    <text evidence="1">Belongs to the MEMO1 family.</text>
</comment>
<dbReference type="CDD" id="cd07361">
    <property type="entry name" value="MEMO_like"/>
    <property type="match status" value="1"/>
</dbReference>
<keyword evidence="3" id="KW-1185">Reference proteome</keyword>
<dbReference type="NCBIfam" id="TIGR04336">
    <property type="entry name" value="AmmeMemoSam_B"/>
    <property type="match status" value="1"/>
</dbReference>
<gene>
    <name evidence="2" type="primary">amrB</name>
    <name evidence="2" type="ORF">POL72_30370</name>
</gene>
<evidence type="ECO:0000313" key="2">
    <source>
        <dbReference type="EMBL" id="MDC0682079.1"/>
    </source>
</evidence>